<dbReference type="AlphaFoldDB" id="A0A0J8VEH9"/>
<organism evidence="2 3">
    <name type="scientific">Photobacterium swingsii</name>
    <dbReference type="NCBI Taxonomy" id="680026"/>
    <lineage>
        <taxon>Bacteria</taxon>
        <taxon>Pseudomonadati</taxon>
        <taxon>Pseudomonadota</taxon>
        <taxon>Gammaproteobacteria</taxon>
        <taxon>Vibrionales</taxon>
        <taxon>Vibrionaceae</taxon>
        <taxon>Photobacterium</taxon>
    </lineage>
</organism>
<keyword evidence="1" id="KW-1133">Transmembrane helix</keyword>
<feature type="transmembrane region" description="Helical" evidence="1">
    <location>
        <begin position="234"/>
        <end position="252"/>
    </location>
</feature>
<dbReference type="STRING" id="680026.AB733_05190"/>
<proteinExistence type="predicted"/>
<dbReference type="Proteomes" id="UP000240481">
    <property type="component" value="Unassembled WGS sequence"/>
</dbReference>
<feature type="transmembrane region" description="Helical" evidence="1">
    <location>
        <begin position="200"/>
        <end position="222"/>
    </location>
</feature>
<dbReference type="Pfam" id="PF04976">
    <property type="entry name" value="DmsC"/>
    <property type="match status" value="1"/>
</dbReference>
<name>A0A0J8VEH9_9GAMM</name>
<dbReference type="GO" id="GO:0016020">
    <property type="term" value="C:membrane"/>
    <property type="evidence" value="ECO:0007669"/>
    <property type="project" value="InterPro"/>
</dbReference>
<keyword evidence="1" id="KW-0472">Membrane</keyword>
<evidence type="ECO:0000313" key="3">
    <source>
        <dbReference type="Proteomes" id="UP000240481"/>
    </source>
</evidence>
<reference evidence="2 3" key="1">
    <citation type="submission" date="2018-01" db="EMBL/GenBank/DDBJ databases">
        <title>Whole genome sequencing of Histamine producing bacteria.</title>
        <authorList>
            <person name="Butler K."/>
        </authorList>
    </citation>
    <scope>NUCLEOTIDE SEQUENCE [LARGE SCALE GENOMIC DNA]</scope>
    <source>
        <strain evidence="2 3">DSM 24669</strain>
    </source>
</reference>
<feature type="transmembrane region" description="Helical" evidence="1">
    <location>
        <begin position="132"/>
        <end position="155"/>
    </location>
</feature>
<feature type="transmembrane region" description="Helical" evidence="1">
    <location>
        <begin position="42"/>
        <end position="59"/>
    </location>
</feature>
<dbReference type="InterPro" id="IPR007059">
    <property type="entry name" value="DmsC"/>
</dbReference>
<protein>
    <submittedName>
        <fullName evidence="2">Dimethylsulfoxide reductase</fullName>
    </submittedName>
</protein>
<feature type="transmembrane region" description="Helical" evidence="1">
    <location>
        <begin position="79"/>
        <end position="95"/>
    </location>
</feature>
<dbReference type="EMBL" id="PYLZ01000004">
    <property type="protein sequence ID" value="PSW24973.1"/>
    <property type="molecule type" value="Genomic_DNA"/>
</dbReference>
<feature type="transmembrane region" description="Helical" evidence="1">
    <location>
        <begin position="6"/>
        <end position="30"/>
    </location>
</feature>
<feature type="transmembrane region" description="Helical" evidence="1">
    <location>
        <begin position="107"/>
        <end position="126"/>
    </location>
</feature>
<dbReference type="OrthoDB" id="5812702at2"/>
<evidence type="ECO:0000256" key="1">
    <source>
        <dbReference type="SAM" id="Phobius"/>
    </source>
</evidence>
<accession>A0A0J8VEH9</accession>
<dbReference type="RefSeq" id="WP_048897807.1">
    <property type="nucleotide sequence ID" value="NZ_AP024853.1"/>
</dbReference>
<evidence type="ECO:0000313" key="2">
    <source>
        <dbReference type="EMBL" id="PSW24973.1"/>
    </source>
</evidence>
<gene>
    <name evidence="2" type="ORF">C9I94_09180</name>
</gene>
<dbReference type="GO" id="GO:0019645">
    <property type="term" value="P:anaerobic electron transport chain"/>
    <property type="evidence" value="ECO:0007669"/>
    <property type="project" value="InterPro"/>
</dbReference>
<comment type="caution">
    <text evidence="2">The sequence shown here is derived from an EMBL/GenBank/DDBJ whole genome shotgun (WGS) entry which is preliminary data.</text>
</comment>
<feature type="transmembrane region" description="Helical" evidence="1">
    <location>
        <begin position="167"/>
        <end position="188"/>
    </location>
</feature>
<sequence>MSWSDWPFITSSVFSQLAIGAFISLACVILSGKLCFGQSDRVHRTMPALWLMLFVSLILREGNLMLMQVNSPYSLTNEVLLAIVFFGFAICYWFVEKGLVATEGFRKILLVNVMVIGIAYLVNGFVVRSTHWLVVSHFIATTLVGGMLFAHAALVRAQHKVEAVNHVFPVAGTLLAIVCFVMGASQLGDLEALAETQNQVGPLIAQIISLGLLVAAVGVWLMPLITRSKPVQGVMTFALLLIFISSLFAGVGV</sequence>
<keyword evidence="1" id="KW-0812">Transmembrane</keyword>
<keyword evidence="3" id="KW-1185">Reference proteome</keyword>